<protein>
    <recommendedName>
        <fullName evidence="2">diguanylate cyclase</fullName>
        <ecNumber evidence="2">2.7.7.65</ecNumber>
    </recommendedName>
</protein>
<evidence type="ECO:0000256" key="2">
    <source>
        <dbReference type="ARBA" id="ARBA00012528"/>
    </source>
</evidence>
<dbReference type="Proteomes" id="UP000321275">
    <property type="component" value="Unassembled WGS sequence"/>
</dbReference>
<dbReference type="SUPFAM" id="SSF55785">
    <property type="entry name" value="PYP-like sensor domain (PAS domain)"/>
    <property type="match status" value="1"/>
</dbReference>
<dbReference type="PANTHER" id="PTHR45138:SF24">
    <property type="entry name" value="DIGUANYLATE CYCLASE DGCC-RELATED"/>
    <property type="match status" value="1"/>
</dbReference>
<dbReference type="InterPro" id="IPR043128">
    <property type="entry name" value="Rev_trsase/Diguanyl_cyclase"/>
</dbReference>
<proteinExistence type="predicted"/>
<dbReference type="Gene3D" id="3.30.450.40">
    <property type="match status" value="1"/>
</dbReference>
<dbReference type="EC" id="2.7.7.65" evidence="2"/>
<dbReference type="InterPro" id="IPR013767">
    <property type="entry name" value="PAS_fold"/>
</dbReference>
<dbReference type="SUPFAM" id="SSF55781">
    <property type="entry name" value="GAF domain-like"/>
    <property type="match status" value="1"/>
</dbReference>
<dbReference type="InterPro" id="IPR029787">
    <property type="entry name" value="Nucleotide_cyclase"/>
</dbReference>
<dbReference type="InterPro" id="IPR029016">
    <property type="entry name" value="GAF-like_dom_sf"/>
</dbReference>
<name>A0A510X3E1_9GAMM</name>
<dbReference type="RefSeq" id="WP_146801012.1">
    <property type="nucleotide sequence ID" value="NZ_BJUK01000002.1"/>
</dbReference>
<dbReference type="SUPFAM" id="SSF55073">
    <property type="entry name" value="Nucleotide cyclase"/>
    <property type="match status" value="1"/>
</dbReference>
<dbReference type="EMBL" id="BJUK01000002">
    <property type="protein sequence ID" value="GEK45933.1"/>
    <property type="molecule type" value="Genomic_DNA"/>
</dbReference>
<dbReference type="PROSITE" id="PS50887">
    <property type="entry name" value="GGDEF"/>
    <property type="match status" value="1"/>
</dbReference>
<dbReference type="OrthoDB" id="5645859at2"/>
<dbReference type="GO" id="GO:0006355">
    <property type="term" value="P:regulation of DNA-templated transcription"/>
    <property type="evidence" value="ECO:0007669"/>
    <property type="project" value="InterPro"/>
</dbReference>
<comment type="cofactor">
    <cofactor evidence="1">
        <name>Mg(2+)</name>
        <dbReference type="ChEBI" id="CHEBI:18420"/>
    </cofactor>
</comment>
<dbReference type="FunFam" id="3.30.70.270:FF:000001">
    <property type="entry name" value="Diguanylate cyclase domain protein"/>
    <property type="match status" value="1"/>
</dbReference>
<keyword evidence="6" id="KW-1185">Reference proteome</keyword>
<feature type="domain" description="GGDEF" evidence="4">
    <location>
        <begin position="444"/>
        <end position="575"/>
    </location>
</feature>
<reference evidence="5 6" key="1">
    <citation type="submission" date="2019-07" db="EMBL/GenBank/DDBJ databases">
        <title>Whole genome shotgun sequence of Halomonas pacifica NBRC 102220.</title>
        <authorList>
            <person name="Hosoyama A."/>
            <person name="Uohara A."/>
            <person name="Ohji S."/>
            <person name="Ichikawa N."/>
        </authorList>
    </citation>
    <scope>NUCLEOTIDE SEQUENCE [LARGE SCALE GENOMIC DNA]</scope>
    <source>
        <strain evidence="5 6">NBRC 102220</strain>
    </source>
</reference>
<evidence type="ECO:0000313" key="5">
    <source>
        <dbReference type="EMBL" id="GEK45933.1"/>
    </source>
</evidence>
<dbReference type="CDD" id="cd01949">
    <property type="entry name" value="GGDEF"/>
    <property type="match status" value="1"/>
</dbReference>
<dbReference type="AlphaFoldDB" id="A0A510X3E1"/>
<evidence type="ECO:0000256" key="1">
    <source>
        <dbReference type="ARBA" id="ARBA00001946"/>
    </source>
</evidence>
<dbReference type="GO" id="GO:0005886">
    <property type="term" value="C:plasma membrane"/>
    <property type="evidence" value="ECO:0007669"/>
    <property type="project" value="TreeGrafter"/>
</dbReference>
<accession>A0A510X3E1</accession>
<organism evidence="5 6">
    <name type="scientific">Bisbaumannia pacifica</name>
    <dbReference type="NCBI Taxonomy" id="77098"/>
    <lineage>
        <taxon>Bacteria</taxon>
        <taxon>Pseudomonadati</taxon>
        <taxon>Pseudomonadota</taxon>
        <taxon>Gammaproteobacteria</taxon>
        <taxon>Oceanospirillales</taxon>
        <taxon>Halomonadaceae</taxon>
        <taxon>Bisbaumannia</taxon>
    </lineage>
</organism>
<dbReference type="Gene3D" id="3.30.450.20">
    <property type="entry name" value="PAS domain"/>
    <property type="match status" value="1"/>
</dbReference>
<dbReference type="InterPro" id="IPR000160">
    <property type="entry name" value="GGDEF_dom"/>
</dbReference>
<dbReference type="SMART" id="SM00091">
    <property type="entry name" value="PAS"/>
    <property type="match status" value="1"/>
</dbReference>
<dbReference type="CDD" id="cd00130">
    <property type="entry name" value="PAS"/>
    <property type="match status" value="1"/>
</dbReference>
<gene>
    <name evidence="5" type="ORF">HPA02_02160</name>
</gene>
<dbReference type="GO" id="GO:0052621">
    <property type="term" value="F:diguanylate cyclase activity"/>
    <property type="evidence" value="ECO:0007669"/>
    <property type="project" value="UniProtKB-EC"/>
</dbReference>
<dbReference type="InterPro" id="IPR000014">
    <property type="entry name" value="PAS"/>
</dbReference>
<dbReference type="GO" id="GO:1902201">
    <property type="term" value="P:negative regulation of bacterial-type flagellum-dependent cell motility"/>
    <property type="evidence" value="ECO:0007669"/>
    <property type="project" value="TreeGrafter"/>
</dbReference>
<sequence length="575" mass="62472">MPLTLTPWEASRLPRESDLEALTELAALAAELSDHPWVLLTRQAGDTAMPLTRHGLSPERAARIARALVPDGAAAIEGVASHVGVPLPRDSGQADTLWVLSPEPRRPDALTRQRLGGLARLAAGLLDTHQHLEESRRAATRQTQLLEAIKRASATGFCLLNANGEILDLNEEAARFLDLPQETLIGIDPVSLTLSSEAERIRRLLGACLEHGLRVRGHWPLLAGDGALRVAEVSVERLRLDDEAYLFCVIADKTLERLDETLRDAKAHTLREVTLENALPEILSSIGGAIDYHRPGAGVLITHVHDGALDIEFASAPELLGGGCPAPEANQRQPAFYDEATPPFSLASGCCAIQADYRAWWRYPLLSEDRRRVLGDLWVLVEESVRPAPAEDNFLTSLAQTAAFAMERQDQFEALRERAEVDPLTGLANRSQLAEALEVPRGTRPPALILIDLDDFKAVNDTHGHQAGDAVLVAVAERLRGSLRDGDTIARLGGDEFLVVIPGTSAENAQQIADKLLEALSPPVPWQGEALRVTPSLGVILAEAEEPPGRLLQRVDEAMYRAKRAGKGRVHAELL</sequence>
<dbReference type="InterPro" id="IPR050469">
    <property type="entry name" value="Diguanylate_Cyclase"/>
</dbReference>
<dbReference type="NCBIfam" id="TIGR00229">
    <property type="entry name" value="sensory_box"/>
    <property type="match status" value="1"/>
</dbReference>
<dbReference type="NCBIfam" id="TIGR00254">
    <property type="entry name" value="GGDEF"/>
    <property type="match status" value="1"/>
</dbReference>
<dbReference type="Gene3D" id="3.30.70.270">
    <property type="match status" value="1"/>
</dbReference>
<evidence type="ECO:0000259" key="4">
    <source>
        <dbReference type="PROSITE" id="PS50887"/>
    </source>
</evidence>
<evidence type="ECO:0000313" key="6">
    <source>
        <dbReference type="Proteomes" id="UP000321275"/>
    </source>
</evidence>
<dbReference type="Pfam" id="PF00990">
    <property type="entry name" value="GGDEF"/>
    <property type="match status" value="1"/>
</dbReference>
<feature type="domain" description="PAS" evidence="3">
    <location>
        <begin position="141"/>
        <end position="212"/>
    </location>
</feature>
<dbReference type="SMART" id="SM00267">
    <property type="entry name" value="GGDEF"/>
    <property type="match status" value="1"/>
</dbReference>
<dbReference type="GO" id="GO:0043709">
    <property type="term" value="P:cell adhesion involved in single-species biofilm formation"/>
    <property type="evidence" value="ECO:0007669"/>
    <property type="project" value="TreeGrafter"/>
</dbReference>
<dbReference type="PANTHER" id="PTHR45138">
    <property type="entry name" value="REGULATORY COMPONENTS OF SENSORY TRANSDUCTION SYSTEM"/>
    <property type="match status" value="1"/>
</dbReference>
<dbReference type="PROSITE" id="PS50112">
    <property type="entry name" value="PAS"/>
    <property type="match status" value="1"/>
</dbReference>
<dbReference type="InterPro" id="IPR035965">
    <property type="entry name" value="PAS-like_dom_sf"/>
</dbReference>
<evidence type="ECO:0000259" key="3">
    <source>
        <dbReference type="PROSITE" id="PS50112"/>
    </source>
</evidence>
<comment type="caution">
    <text evidence="5">The sequence shown here is derived from an EMBL/GenBank/DDBJ whole genome shotgun (WGS) entry which is preliminary data.</text>
</comment>
<dbReference type="Pfam" id="PF00989">
    <property type="entry name" value="PAS"/>
    <property type="match status" value="1"/>
</dbReference>